<sequence length="301" mass="34185">MRKINLVLDWTPNINHIGFFVAQNQGFFKEYDLDVNLISPSEDNYALTPAKKVELGKADLALCPMESLISYRTKENSFPLLGIAAIFQEDMSAIAVRKDSHINSPKDLDGKVYASYEAKYEDAIVKEMIKNDGGKGDLKISYPEKLGIWDRLIEGNADSTWIFMNWEGVVAAKMNYEFNYFKMSDYGIPYSYSPVIAGSREKIDLEPDLYAKFLQASKKGFLWSKENPQEAIAILKNHLAENDADIDLMKCLNYSAPHLGNEDSWGKMDLDSVQTFLDWLRSKGLEKQAFKSSDLIRVDLV</sequence>
<accession>A0A1I5K4R5</accession>
<comment type="function">
    <text evidence="1">Responsible for the formation of the pyrimidine heterocycle in the thiamine biosynthesis pathway. Catalyzes the formation of hydroxymethylpyrimidine phosphate (HMP-P) from histidine and pyridoxal phosphate (PLP). The protein uses PLP and the active site histidine to form HMP-P, generating an inactive enzyme. The enzyme can only undergo a single turnover, which suggests it is a suicide enzyme.</text>
</comment>
<feature type="domain" description="SsuA/THI5-like" evidence="12">
    <location>
        <begin position="13"/>
        <end position="231"/>
    </location>
</feature>
<reference evidence="14" key="1">
    <citation type="submission" date="2016-10" db="EMBL/GenBank/DDBJ databases">
        <authorList>
            <person name="Varghese N."/>
            <person name="Submissions S."/>
        </authorList>
    </citation>
    <scope>NUCLEOTIDE SEQUENCE [LARGE SCALE GENOMIC DNA]</scope>
    <source>
        <strain evidence="14">DSM 15282</strain>
    </source>
</reference>
<dbReference type="Proteomes" id="UP000199564">
    <property type="component" value="Unassembled WGS sequence"/>
</dbReference>
<evidence type="ECO:0000259" key="12">
    <source>
        <dbReference type="Pfam" id="PF09084"/>
    </source>
</evidence>
<comment type="similarity">
    <text evidence="3">Belongs to the NMT1/THI5 family.</text>
</comment>
<evidence type="ECO:0000313" key="14">
    <source>
        <dbReference type="Proteomes" id="UP000199564"/>
    </source>
</evidence>
<keyword evidence="9" id="KW-0408">Iron</keyword>
<dbReference type="InterPro" id="IPR027939">
    <property type="entry name" value="NMT1/THI5"/>
</dbReference>
<dbReference type="SUPFAM" id="SSF53850">
    <property type="entry name" value="Periplasmic binding protein-like II"/>
    <property type="match status" value="1"/>
</dbReference>
<protein>
    <recommendedName>
        <fullName evidence="10">Thiamine pyrimidine synthase</fullName>
    </recommendedName>
</protein>
<evidence type="ECO:0000256" key="3">
    <source>
        <dbReference type="ARBA" id="ARBA00009406"/>
    </source>
</evidence>
<proteinExistence type="inferred from homology"/>
<name>A0A1I5K4R5_9BACT</name>
<dbReference type="GO" id="GO:0046872">
    <property type="term" value="F:metal ion binding"/>
    <property type="evidence" value="ECO:0007669"/>
    <property type="project" value="UniProtKB-KW"/>
</dbReference>
<gene>
    <name evidence="13" type="ORF">SAMN04488519_1172</name>
</gene>
<comment type="pathway">
    <text evidence="2">Cofactor biosynthesis; thiamine diphosphate biosynthesis.</text>
</comment>
<evidence type="ECO:0000256" key="9">
    <source>
        <dbReference type="ARBA" id="ARBA00023004"/>
    </source>
</evidence>
<keyword evidence="8" id="KW-0784">Thiamine biosynthesis</keyword>
<evidence type="ECO:0000256" key="4">
    <source>
        <dbReference type="ARBA" id="ARBA00011738"/>
    </source>
</evidence>
<keyword evidence="6" id="KW-0479">Metal-binding</keyword>
<evidence type="ECO:0000256" key="2">
    <source>
        <dbReference type="ARBA" id="ARBA00004948"/>
    </source>
</evidence>
<dbReference type="PANTHER" id="PTHR31528:SF1">
    <property type="entry name" value="4-AMINO-5-HYDROXYMETHYL-2-METHYLPYRIMIDINE PHOSPHATE SYNTHASE THI11-RELATED"/>
    <property type="match status" value="1"/>
</dbReference>
<keyword evidence="5" id="KW-0808">Transferase</keyword>
<evidence type="ECO:0000256" key="7">
    <source>
        <dbReference type="ARBA" id="ARBA00022898"/>
    </source>
</evidence>
<dbReference type="InterPro" id="IPR015168">
    <property type="entry name" value="SsuA/THI5"/>
</dbReference>
<dbReference type="Gene3D" id="3.40.190.10">
    <property type="entry name" value="Periplasmic binding protein-like II"/>
    <property type="match status" value="2"/>
</dbReference>
<evidence type="ECO:0000256" key="5">
    <source>
        <dbReference type="ARBA" id="ARBA00022679"/>
    </source>
</evidence>
<comment type="catalytic activity">
    <reaction evidence="11">
        <text>N(6)-(pyridoxal phosphate)-L-lysyl-[4-amino-5-hydroxymethyl-2-methylpyrimidine phosphate synthase] + L-histidyl-[4-amino-5-hydroxymethyl-2-methylpyrimidine phosphate synthase] + 2 Fe(3+) + 4 H2O = L-lysyl-[4-amino-5-hydroxymethyl-2-methylpyrimidine phosphate synthase] + (2S)-2-amino-5-hydroxy-4-oxopentanoyl-[4-amino-5-hydroxymethyl-2-methylpyrimidine phosphate synthase] + 4-amino-2-methyl-5-(phosphooxymethyl)pyrimidine + 3-oxopropanoate + 2 Fe(2+) + 2 H(+)</text>
        <dbReference type="Rhea" id="RHEA:65756"/>
        <dbReference type="Rhea" id="RHEA-COMP:16892"/>
        <dbReference type="Rhea" id="RHEA-COMP:16893"/>
        <dbReference type="Rhea" id="RHEA-COMP:16894"/>
        <dbReference type="Rhea" id="RHEA-COMP:16895"/>
        <dbReference type="ChEBI" id="CHEBI:15377"/>
        <dbReference type="ChEBI" id="CHEBI:15378"/>
        <dbReference type="ChEBI" id="CHEBI:29033"/>
        <dbReference type="ChEBI" id="CHEBI:29034"/>
        <dbReference type="ChEBI" id="CHEBI:29969"/>
        <dbReference type="ChEBI" id="CHEBI:29979"/>
        <dbReference type="ChEBI" id="CHEBI:33190"/>
        <dbReference type="ChEBI" id="CHEBI:58354"/>
        <dbReference type="ChEBI" id="CHEBI:143915"/>
        <dbReference type="ChEBI" id="CHEBI:157692"/>
    </reaction>
    <physiologicalReaction direction="left-to-right" evidence="11">
        <dbReference type="Rhea" id="RHEA:65757"/>
    </physiologicalReaction>
</comment>
<evidence type="ECO:0000256" key="10">
    <source>
        <dbReference type="ARBA" id="ARBA00033171"/>
    </source>
</evidence>
<dbReference type="Pfam" id="PF09084">
    <property type="entry name" value="NMT1"/>
    <property type="match status" value="1"/>
</dbReference>
<evidence type="ECO:0000256" key="8">
    <source>
        <dbReference type="ARBA" id="ARBA00022977"/>
    </source>
</evidence>
<evidence type="ECO:0000256" key="11">
    <source>
        <dbReference type="ARBA" id="ARBA00048179"/>
    </source>
</evidence>
<dbReference type="AlphaFoldDB" id="A0A1I5K4R5"/>
<evidence type="ECO:0000256" key="6">
    <source>
        <dbReference type="ARBA" id="ARBA00022723"/>
    </source>
</evidence>
<dbReference type="EMBL" id="FOVW01000017">
    <property type="protein sequence ID" value="SFO79586.1"/>
    <property type="molecule type" value="Genomic_DNA"/>
</dbReference>
<dbReference type="STRING" id="226506.SAMN04488519_1172"/>
<comment type="subunit">
    <text evidence="4">Homodimer.</text>
</comment>
<dbReference type="PANTHER" id="PTHR31528">
    <property type="entry name" value="4-AMINO-5-HYDROXYMETHYL-2-METHYLPYRIMIDINE PHOSPHATE SYNTHASE THI11-RELATED"/>
    <property type="match status" value="1"/>
</dbReference>
<evidence type="ECO:0000313" key="13">
    <source>
        <dbReference type="EMBL" id="SFO79586.1"/>
    </source>
</evidence>
<keyword evidence="7" id="KW-0663">Pyridoxal phosphate</keyword>
<organism evidence="13 14">
    <name type="scientific">Algoriphagus ornithinivorans</name>
    <dbReference type="NCBI Taxonomy" id="226506"/>
    <lineage>
        <taxon>Bacteria</taxon>
        <taxon>Pseudomonadati</taxon>
        <taxon>Bacteroidota</taxon>
        <taxon>Cytophagia</taxon>
        <taxon>Cytophagales</taxon>
        <taxon>Cyclobacteriaceae</taxon>
        <taxon>Algoriphagus</taxon>
    </lineage>
</organism>
<dbReference type="GO" id="GO:0016740">
    <property type="term" value="F:transferase activity"/>
    <property type="evidence" value="ECO:0007669"/>
    <property type="project" value="UniProtKB-KW"/>
</dbReference>
<keyword evidence="14" id="KW-1185">Reference proteome</keyword>
<evidence type="ECO:0000256" key="1">
    <source>
        <dbReference type="ARBA" id="ARBA00003469"/>
    </source>
</evidence>
<dbReference type="GO" id="GO:0009228">
    <property type="term" value="P:thiamine biosynthetic process"/>
    <property type="evidence" value="ECO:0007669"/>
    <property type="project" value="UniProtKB-KW"/>
</dbReference>
<dbReference type="RefSeq" id="WP_091655704.1">
    <property type="nucleotide sequence ID" value="NZ_FOVW01000017.1"/>
</dbReference>